<evidence type="ECO:0000313" key="1">
    <source>
        <dbReference type="Proteomes" id="UP000079169"/>
    </source>
</evidence>
<feature type="non-terminal residue" evidence="2">
    <location>
        <position position="65"/>
    </location>
</feature>
<dbReference type="InterPro" id="IPR012337">
    <property type="entry name" value="RNaseH-like_sf"/>
</dbReference>
<name>A0A3Q0JL65_DIACI</name>
<dbReference type="PANTHER" id="PTHR38681">
    <property type="entry name" value="RETROVIRUS-RELATED POL POLYPROTEIN FROM TRANSPOSON 412-LIKE PROTEIN-RELATED"/>
    <property type="match status" value="1"/>
</dbReference>
<keyword evidence="1" id="KW-1185">Reference proteome</keyword>
<dbReference type="PaxDb" id="121845-A0A3Q0JL65"/>
<gene>
    <name evidence="2" type="primary">LOC113473867</name>
</gene>
<dbReference type="KEGG" id="dci:113473867"/>
<reference evidence="2" key="1">
    <citation type="submission" date="2025-08" db="UniProtKB">
        <authorList>
            <consortium name="RefSeq"/>
        </authorList>
    </citation>
    <scope>IDENTIFICATION</scope>
</reference>
<proteinExistence type="predicted"/>
<dbReference type="AlphaFoldDB" id="A0A3Q0JL65"/>
<dbReference type="InterPro" id="IPR036397">
    <property type="entry name" value="RNaseH_sf"/>
</dbReference>
<dbReference type="PANTHER" id="PTHR38681:SF1">
    <property type="entry name" value="RETROVIRUS-RELATED POL POLYPROTEIN FROM TRANSPOSON 412-LIKE PROTEIN"/>
    <property type="match status" value="1"/>
</dbReference>
<dbReference type="GO" id="GO:0003676">
    <property type="term" value="F:nucleic acid binding"/>
    <property type="evidence" value="ECO:0007669"/>
    <property type="project" value="InterPro"/>
</dbReference>
<dbReference type="SUPFAM" id="SSF53098">
    <property type="entry name" value="Ribonuclease H-like"/>
    <property type="match status" value="1"/>
</dbReference>
<organism evidence="1 2">
    <name type="scientific">Diaphorina citri</name>
    <name type="common">Asian citrus psyllid</name>
    <dbReference type="NCBI Taxonomy" id="121845"/>
    <lineage>
        <taxon>Eukaryota</taxon>
        <taxon>Metazoa</taxon>
        <taxon>Ecdysozoa</taxon>
        <taxon>Arthropoda</taxon>
        <taxon>Hexapoda</taxon>
        <taxon>Insecta</taxon>
        <taxon>Pterygota</taxon>
        <taxon>Neoptera</taxon>
        <taxon>Paraneoptera</taxon>
        <taxon>Hemiptera</taxon>
        <taxon>Sternorrhyncha</taxon>
        <taxon>Psylloidea</taxon>
        <taxon>Psyllidae</taxon>
        <taxon>Diaphorininae</taxon>
        <taxon>Diaphorina</taxon>
    </lineage>
</organism>
<accession>A0A3Q0JL65</accession>
<protein>
    <submittedName>
        <fullName evidence="2">Uncharacterized protein LOC113473867</fullName>
    </submittedName>
</protein>
<dbReference type="Gene3D" id="3.30.420.10">
    <property type="entry name" value="Ribonuclease H-like superfamily/Ribonuclease H"/>
    <property type="match status" value="1"/>
</dbReference>
<evidence type="ECO:0000313" key="2">
    <source>
        <dbReference type="RefSeq" id="XP_026689106.1"/>
    </source>
</evidence>
<dbReference type="STRING" id="121845.A0A3Q0JL65"/>
<feature type="non-terminal residue" evidence="2">
    <location>
        <position position="1"/>
    </location>
</feature>
<dbReference type="Proteomes" id="UP000079169">
    <property type="component" value="Unplaced"/>
</dbReference>
<dbReference type="RefSeq" id="XP_026689106.1">
    <property type="nucleotide sequence ID" value="XM_026833305.1"/>
</dbReference>
<sequence length="65" mass="7279">LRTTAYHPAANGMVERLHRQLKAPIKCHHTDRWTDILPTVLLGIRAAGRDDFKASSAELVYGEPL</sequence>
<dbReference type="GeneID" id="113473867"/>